<sequence length="297" mass="33599">MLNRLEMMRIFCAAAEAGNFKEAAVRLGISPQAVTRAVQELEHLQGELLFHRNTRQVQITAYGETLAARGREGVRMLDDLFERESRPADSEMSGLVRLTAPSALGRKIIVPALAEIAGRYPKLNFDLRFSDQLSDVVNDKIDIGVRVGFLHDNRFVVRKLGKVRFHVLATPRFIRQYGRPQNIEQLQDFPLSALVDRSTGRFWHWMFKDGQQIVPSAPRFICDDSGAEIDLVRSGQVLGQIASFLADQAMSAGKLVPLLEDVEPEPWDMYIYRPQRGPLPARLRMVYDHLVQTLSAD</sequence>
<dbReference type="InterPro" id="IPR005119">
    <property type="entry name" value="LysR_subst-bd"/>
</dbReference>
<dbReference type="SUPFAM" id="SSF53850">
    <property type="entry name" value="Periplasmic binding protein-like II"/>
    <property type="match status" value="1"/>
</dbReference>
<keyword evidence="7" id="KW-1185">Reference proteome</keyword>
<dbReference type="Gene3D" id="3.40.190.290">
    <property type="match status" value="1"/>
</dbReference>
<dbReference type="PROSITE" id="PS50931">
    <property type="entry name" value="HTH_LYSR"/>
    <property type="match status" value="1"/>
</dbReference>
<dbReference type="Pfam" id="PF03466">
    <property type="entry name" value="LysR_substrate"/>
    <property type="match status" value="1"/>
</dbReference>
<dbReference type="Pfam" id="PF00126">
    <property type="entry name" value="HTH_1"/>
    <property type="match status" value="1"/>
</dbReference>
<dbReference type="RefSeq" id="WP_408157758.1">
    <property type="nucleotide sequence ID" value="NZ_JAQQFM010000004.1"/>
</dbReference>
<protein>
    <submittedName>
        <fullName evidence="6">LysR family transcriptional regulator</fullName>
    </submittedName>
</protein>
<feature type="domain" description="HTH lysR-type" evidence="5">
    <location>
        <begin position="1"/>
        <end position="60"/>
    </location>
</feature>
<evidence type="ECO:0000259" key="5">
    <source>
        <dbReference type="PROSITE" id="PS50931"/>
    </source>
</evidence>
<dbReference type="CDD" id="cd08422">
    <property type="entry name" value="PBP2_CrgA_like"/>
    <property type="match status" value="1"/>
</dbReference>
<keyword evidence="4" id="KW-0804">Transcription</keyword>
<evidence type="ECO:0000313" key="6">
    <source>
        <dbReference type="EMBL" id="MFL9924794.1"/>
    </source>
</evidence>
<dbReference type="InterPro" id="IPR036390">
    <property type="entry name" value="WH_DNA-bd_sf"/>
</dbReference>
<evidence type="ECO:0000313" key="7">
    <source>
        <dbReference type="Proteomes" id="UP001629246"/>
    </source>
</evidence>
<dbReference type="EMBL" id="JAQQFM010000004">
    <property type="protein sequence ID" value="MFL9924794.1"/>
    <property type="molecule type" value="Genomic_DNA"/>
</dbReference>
<reference evidence="6 7" key="1">
    <citation type="journal article" date="2024" name="Chem. Sci.">
        <title>Discovery of megapolipeptins by genome mining of a Burkholderiales bacteria collection.</title>
        <authorList>
            <person name="Paulo B.S."/>
            <person name="Recchia M.J.J."/>
            <person name="Lee S."/>
            <person name="Fergusson C.H."/>
            <person name="Romanowski S.B."/>
            <person name="Hernandez A."/>
            <person name="Krull N."/>
            <person name="Liu D.Y."/>
            <person name="Cavanagh H."/>
            <person name="Bos A."/>
            <person name="Gray C.A."/>
            <person name="Murphy B.T."/>
            <person name="Linington R.G."/>
            <person name="Eustaquio A.S."/>
        </authorList>
    </citation>
    <scope>NUCLEOTIDE SEQUENCE [LARGE SCALE GENOMIC DNA]</scope>
    <source>
        <strain evidence="6 7">RL21-008-BIB-A</strain>
    </source>
</reference>
<dbReference type="InterPro" id="IPR058163">
    <property type="entry name" value="LysR-type_TF_proteobact-type"/>
</dbReference>
<gene>
    <name evidence="6" type="ORF">PQR62_10995</name>
</gene>
<organism evidence="6 7">
    <name type="scientific">Herbaspirillum lusitanum</name>
    <dbReference type="NCBI Taxonomy" id="213312"/>
    <lineage>
        <taxon>Bacteria</taxon>
        <taxon>Pseudomonadati</taxon>
        <taxon>Pseudomonadota</taxon>
        <taxon>Betaproteobacteria</taxon>
        <taxon>Burkholderiales</taxon>
        <taxon>Oxalobacteraceae</taxon>
        <taxon>Herbaspirillum</taxon>
    </lineage>
</organism>
<dbReference type="PANTHER" id="PTHR30537">
    <property type="entry name" value="HTH-TYPE TRANSCRIPTIONAL REGULATOR"/>
    <property type="match status" value="1"/>
</dbReference>
<evidence type="ECO:0000256" key="2">
    <source>
        <dbReference type="ARBA" id="ARBA00023015"/>
    </source>
</evidence>
<dbReference type="InterPro" id="IPR036388">
    <property type="entry name" value="WH-like_DNA-bd_sf"/>
</dbReference>
<accession>A0ABW9A9A5</accession>
<dbReference type="Proteomes" id="UP001629246">
    <property type="component" value="Unassembled WGS sequence"/>
</dbReference>
<dbReference type="PANTHER" id="PTHR30537:SF5">
    <property type="entry name" value="HTH-TYPE TRANSCRIPTIONAL ACTIVATOR TTDR-RELATED"/>
    <property type="match status" value="1"/>
</dbReference>
<keyword evidence="3" id="KW-0238">DNA-binding</keyword>
<evidence type="ECO:0000256" key="3">
    <source>
        <dbReference type="ARBA" id="ARBA00023125"/>
    </source>
</evidence>
<evidence type="ECO:0000256" key="4">
    <source>
        <dbReference type="ARBA" id="ARBA00023163"/>
    </source>
</evidence>
<dbReference type="Gene3D" id="1.10.10.10">
    <property type="entry name" value="Winged helix-like DNA-binding domain superfamily/Winged helix DNA-binding domain"/>
    <property type="match status" value="1"/>
</dbReference>
<comment type="caution">
    <text evidence="6">The sequence shown here is derived from an EMBL/GenBank/DDBJ whole genome shotgun (WGS) entry which is preliminary data.</text>
</comment>
<name>A0ABW9A9A5_9BURK</name>
<evidence type="ECO:0000256" key="1">
    <source>
        <dbReference type="ARBA" id="ARBA00009437"/>
    </source>
</evidence>
<dbReference type="InterPro" id="IPR000847">
    <property type="entry name" value="LysR_HTH_N"/>
</dbReference>
<comment type="similarity">
    <text evidence="1">Belongs to the LysR transcriptional regulatory family.</text>
</comment>
<dbReference type="SUPFAM" id="SSF46785">
    <property type="entry name" value="Winged helix' DNA-binding domain"/>
    <property type="match status" value="1"/>
</dbReference>
<keyword evidence="2" id="KW-0805">Transcription regulation</keyword>
<proteinExistence type="inferred from homology"/>